<comment type="cofactor">
    <cofactor evidence="7">
        <name>Zn(2+)</name>
        <dbReference type="ChEBI" id="CHEBI:29105"/>
    </cofactor>
    <text evidence="7">Binds 1 zinc ion per subunit.</text>
</comment>
<evidence type="ECO:0000313" key="11">
    <source>
        <dbReference type="Proteomes" id="UP000324176"/>
    </source>
</evidence>
<evidence type="ECO:0000256" key="1">
    <source>
        <dbReference type="ARBA" id="ARBA00007957"/>
    </source>
</evidence>
<feature type="binding site" evidence="7">
    <location>
        <position position="102"/>
    </location>
    <ligand>
        <name>Zn(2+)</name>
        <dbReference type="ChEBI" id="CHEBI:29105"/>
    </ligand>
</feature>
<keyword evidence="6" id="KW-0804">Transcription</keyword>
<evidence type="ECO:0000256" key="2">
    <source>
        <dbReference type="ARBA" id="ARBA00022491"/>
    </source>
</evidence>
<dbReference type="GO" id="GO:0003700">
    <property type="term" value="F:DNA-binding transcription factor activity"/>
    <property type="evidence" value="ECO:0007669"/>
    <property type="project" value="InterPro"/>
</dbReference>
<dbReference type="EMBL" id="VNHT01000056">
    <property type="protein sequence ID" value="TYP80630.1"/>
    <property type="molecule type" value="Genomic_DNA"/>
</dbReference>
<keyword evidence="5" id="KW-0238">DNA-binding</keyword>
<dbReference type="InterPro" id="IPR036388">
    <property type="entry name" value="WH-like_DNA-bd_sf"/>
</dbReference>
<dbReference type="AlphaFoldDB" id="A0A0F7KKA1"/>
<proteinExistence type="inferred from homology"/>
<dbReference type="Pfam" id="PF01475">
    <property type="entry name" value="FUR"/>
    <property type="match status" value="1"/>
</dbReference>
<evidence type="ECO:0000256" key="7">
    <source>
        <dbReference type="PIRSR" id="PIRSR602481-1"/>
    </source>
</evidence>
<evidence type="ECO:0000256" key="5">
    <source>
        <dbReference type="ARBA" id="ARBA00023125"/>
    </source>
</evidence>
<gene>
    <name evidence="8" type="ORF">AAW31_18295</name>
    <name evidence="9" type="ORF">BCL69_105620</name>
</gene>
<keyword evidence="4" id="KW-0805">Transcription regulation</keyword>
<dbReference type="Gene3D" id="3.30.1490.190">
    <property type="match status" value="1"/>
</dbReference>
<reference evidence="10" key="1">
    <citation type="submission" date="2015-05" db="EMBL/GenBank/DDBJ databases">
        <title>Draft genome of Nitrosomonas communis strain Nm2.</title>
        <authorList>
            <person name="Kozlowski J.A."/>
            <person name="Kits K.D."/>
            <person name="Stein L.Y."/>
        </authorList>
    </citation>
    <scope>NUCLEOTIDE SEQUENCE [LARGE SCALE GENOMIC DNA]</scope>
    <source>
        <strain evidence="10">Nm2</strain>
    </source>
</reference>
<reference evidence="9 11" key="3">
    <citation type="submission" date="2019-07" db="EMBL/GenBank/DDBJ databases">
        <title>Active sludge and wastewater microbial communities from Klosterneuburg, Austria.</title>
        <authorList>
            <person name="Wagner M."/>
        </authorList>
    </citation>
    <scope>NUCLEOTIDE SEQUENCE [LARGE SCALE GENOMIC DNA]</scope>
    <source>
        <strain evidence="9 11">Nm2</strain>
    </source>
</reference>
<dbReference type="SUPFAM" id="SSF46785">
    <property type="entry name" value="Winged helix' DNA-binding domain"/>
    <property type="match status" value="1"/>
</dbReference>
<dbReference type="Gene3D" id="1.10.10.10">
    <property type="entry name" value="Winged helix-like DNA-binding domain superfamily/Winged helix DNA-binding domain"/>
    <property type="match status" value="1"/>
</dbReference>
<keyword evidence="2" id="KW-0678">Repressor</keyword>
<keyword evidence="7" id="KW-0479">Metal-binding</keyword>
<dbReference type="EMBL" id="CP011451">
    <property type="protein sequence ID" value="AKH39319.1"/>
    <property type="molecule type" value="Genomic_DNA"/>
</dbReference>
<dbReference type="InterPro" id="IPR043135">
    <property type="entry name" value="Fur_C"/>
</dbReference>
<evidence type="ECO:0000256" key="3">
    <source>
        <dbReference type="ARBA" id="ARBA00022833"/>
    </source>
</evidence>
<evidence type="ECO:0000256" key="6">
    <source>
        <dbReference type="ARBA" id="ARBA00023163"/>
    </source>
</evidence>
<feature type="binding site" evidence="7">
    <location>
        <position position="99"/>
    </location>
    <ligand>
        <name>Zn(2+)</name>
        <dbReference type="ChEBI" id="CHEBI:29105"/>
    </ligand>
</feature>
<dbReference type="Proteomes" id="UP000324176">
    <property type="component" value="Unassembled WGS sequence"/>
</dbReference>
<evidence type="ECO:0000313" key="9">
    <source>
        <dbReference type="EMBL" id="TYP80630.1"/>
    </source>
</evidence>
<reference evidence="8 10" key="2">
    <citation type="journal article" date="2016" name="Genome Announc.">
        <title>Genome Sequence of Nitrosomonas communis Strain Nm2, a Mesophilic Ammonia-Oxidizing Bacterium Isolated from Mediterranean Soil.</title>
        <authorList>
            <person name="Kozlowski J.A."/>
            <person name="Kits K.D."/>
            <person name="Stein L.Y."/>
        </authorList>
    </citation>
    <scope>NUCLEOTIDE SEQUENCE [LARGE SCALE GENOMIC DNA]</scope>
    <source>
        <strain evidence="8 10">Nm2</strain>
    </source>
</reference>
<dbReference type="Proteomes" id="UP000034156">
    <property type="component" value="Chromosome"/>
</dbReference>
<keyword evidence="10" id="KW-1185">Reference proteome</keyword>
<dbReference type="RefSeq" id="WP_046851338.1">
    <property type="nucleotide sequence ID" value="NZ_CP011451.1"/>
</dbReference>
<organism evidence="8 10">
    <name type="scientific">Nitrosomonas communis</name>
    <dbReference type="NCBI Taxonomy" id="44574"/>
    <lineage>
        <taxon>Bacteria</taxon>
        <taxon>Pseudomonadati</taxon>
        <taxon>Pseudomonadota</taxon>
        <taxon>Betaproteobacteria</taxon>
        <taxon>Nitrosomonadales</taxon>
        <taxon>Nitrosomonadaceae</taxon>
        <taxon>Nitrosomonas</taxon>
    </lineage>
</organism>
<comment type="similarity">
    <text evidence="1">Belongs to the Fur family.</text>
</comment>
<dbReference type="KEGG" id="nco:AAW31_18295"/>
<dbReference type="GO" id="GO:0008270">
    <property type="term" value="F:zinc ion binding"/>
    <property type="evidence" value="ECO:0007669"/>
    <property type="project" value="TreeGrafter"/>
</dbReference>
<protein>
    <submittedName>
        <fullName evidence="9">Fur family ferric uptake transcriptional regulator</fullName>
    </submittedName>
    <submittedName>
        <fullName evidence="8">Fur family transcriptional regulator</fullName>
    </submittedName>
</protein>
<sequence length="140" mass="16605">MPNDFYEKAKELIRHTGYRVTHNRLRTLAILLAEQYALTHREIEERLNVKEHLDRVTLYRVLEWLSKNNLVHKIAGDDRVWRFRVNMELHSHQHAHFICTRCTKVICLNNFRIKSNPSLPLGYLFHEVELTVKGVCAECA</sequence>
<dbReference type="InterPro" id="IPR002481">
    <property type="entry name" value="FUR"/>
</dbReference>
<dbReference type="PANTHER" id="PTHR33202:SF7">
    <property type="entry name" value="FERRIC UPTAKE REGULATION PROTEIN"/>
    <property type="match status" value="1"/>
</dbReference>
<dbReference type="PANTHER" id="PTHR33202">
    <property type="entry name" value="ZINC UPTAKE REGULATION PROTEIN"/>
    <property type="match status" value="1"/>
</dbReference>
<evidence type="ECO:0000313" key="10">
    <source>
        <dbReference type="Proteomes" id="UP000034156"/>
    </source>
</evidence>
<dbReference type="PATRIC" id="fig|44574.3.peg.4397"/>
<evidence type="ECO:0000256" key="4">
    <source>
        <dbReference type="ARBA" id="ARBA00023015"/>
    </source>
</evidence>
<dbReference type="GO" id="GO:0000976">
    <property type="term" value="F:transcription cis-regulatory region binding"/>
    <property type="evidence" value="ECO:0007669"/>
    <property type="project" value="TreeGrafter"/>
</dbReference>
<feature type="binding site" evidence="7">
    <location>
        <position position="139"/>
    </location>
    <ligand>
        <name>Zn(2+)</name>
        <dbReference type="ChEBI" id="CHEBI:29105"/>
    </ligand>
</feature>
<keyword evidence="3 7" id="KW-0862">Zinc</keyword>
<feature type="binding site" evidence="7">
    <location>
        <position position="136"/>
    </location>
    <ligand>
        <name>Zn(2+)</name>
        <dbReference type="ChEBI" id="CHEBI:29105"/>
    </ligand>
</feature>
<dbReference type="OrthoDB" id="8659436at2"/>
<dbReference type="InterPro" id="IPR036390">
    <property type="entry name" value="WH_DNA-bd_sf"/>
</dbReference>
<name>A0A0F7KKA1_9PROT</name>
<accession>A0A0F7KKA1</accession>
<dbReference type="GO" id="GO:1900376">
    <property type="term" value="P:regulation of secondary metabolite biosynthetic process"/>
    <property type="evidence" value="ECO:0007669"/>
    <property type="project" value="TreeGrafter"/>
</dbReference>
<dbReference type="GO" id="GO:0045892">
    <property type="term" value="P:negative regulation of DNA-templated transcription"/>
    <property type="evidence" value="ECO:0007669"/>
    <property type="project" value="TreeGrafter"/>
</dbReference>
<evidence type="ECO:0000313" key="8">
    <source>
        <dbReference type="EMBL" id="AKH39319.1"/>
    </source>
</evidence>